<gene>
    <name evidence="1" type="ORF">EVJ58_g1765</name>
</gene>
<dbReference type="EMBL" id="SEKV01000060">
    <property type="protein sequence ID" value="TFY67216.1"/>
    <property type="molecule type" value="Genomic_DNA"/>
</dbReference>
<dbReference type="Proteomes" id="UP000298390">
    <property type="component" value="Unassembled WGS sequence"/>
</dbReference>
<evidence type="ECO:0000313" key="1">
    <source>
        <dbReference type="EMBL" id="TFY67216.1"/>
    </source>
</evidence>
<protein>
    <submittedName>
        <fullName evidence="1">Uncharacterized protein</fullName>
    </submittedName>
</protein>
<name>A0A4Y9YX99_9APHY</name>
<sequence>MQAHTVTTPFQRCQLPPEGRKLRKDFEEKFKNIDPSKEEADELYDALVALGLPWFTRKKHTNWLEKWRKKRGKAQQKEAKADSVYRNLSDWLSHIPDPTWSMMKQWAESLHVGMPELMMYMCQINEQHNNIMLDIMEGSHSHEQAAVNNVPPLMLEPEGNLVHNAPQPIPYDTQLYEENIYHQW</sequence>
<proteinExistence type="predicted"/>
<organism evidence="1 2">
    <name type="scientific">Rhodofomes roseus</name>
    <dbReference type="NCBI Taxonomy" id="34475"/>
    <lineage>
        <taxon>Eukaryota</taxon>
        <taxon>Fungi</taxon>
        <taxon>Dikarya</taxon>
        <taxon>Basidiomycota</taxon>
        <taxon>Agaricomycotina</taxon>
        <taxon>Agaricomycetes</taxon>
        <taxon>Polyporales</taxon>
        <taxon>Rhodofomes</taxon>
    </lineage>
</organism>
<comment type="caution">
    <text evidence="1">The sequence shown here is derived from an EMBL/GenBank/DDBJ whole genome shotgun (WGS) entry which is preliminary data.</text>
</comment>
<reference evidence="1 2" key="1">
    <citation type="submission" date="2019-01" db="EMBL/GenBank/DDBJ databases">
        <title>Genome sequencing of the rare red list fungi Fomitopsis rosea.</title>
        <authorList>
            <person name="Buettner E."/>
            <person name="Kellner H."/>
        </authorList>
    </citation>
    <scope>NUCLEOTIDE SEQUENCE [LARGE SCALE GENOMIC DNA]</scope>
    <source>
        <strain evidence="1 2">DSM 105464</strain>
    </source>
</reference>
<accession>A0A4Y9YX99</accession>
<evidence type="ECO:0000313" key="2">
    <source>
        <dbReference type="Proteomes" id="UP000298390"/>
    </source>
</evidence>
<dbReference type="AlphaFoldDB" id="A0A4Y9YX99"/>